<evidence type="ECO:0000313" key="9">
    <source>
        <dbReference type="Proteomes" id="UP000494245"/>
    </source>
</evidence>
<feature type="active site" description="Proton donor" evidence="5">
    <location>
        <position position="132"/>
    </location>
</feature>
<evidence type="ECO:0000256" key="7">
    <source>
        <dbReference type="RuleBase" id="RU364069"/>
    </source>
</evidence>
<feature type="site" description="Participates in a stacking interaction with the thymidine ring of dTDP-4-oxo-6-deoxyglucose" evidence="6">
    <location>
        <position position="138"/>
    </location>
</feature>
<comment type="catalytic activity">
    <reaction evidence="1 7">
        <text>dTDP-4-dehydro-6-deoxy-alpha-D-glucose = dTDP-4-dehydro-beta-L-rhamnose</text>
        <dbReference type="Rhea" id="RHEA:16969"/>
        <dbReference type="ChEBI" id="CHEBI:57649"/>
        <dbReference type="ChEBI" id="CHEBI:62830"/>
        <dbReference type="EC" id="5.1.3.13"/>
    </reaction>
</comment>
<dbReference type="EMBL" id="BLTE01000013">
    <property type="protein sequence ID" value="GFK95030.1"/>
    <property type="molecule type" value="Genomic_DNA"/>
</dbReference>
<comment type="subunit">
    <text evidence="7">Homodimer.</text>
</comment>
<dbReference type="Pfam" id="PF00908">
    <property type="entry name" value="dTDP_sugar_isom"/>
    <property type="match status" value="1"/>
</dbReference>
<evidence type="ECO:0000256" key="3">
    <source>
        <dbReference type="ARBA" id="ARBA00012098"/>
    </source>
</evidence>
<evidence type="ECO:0000256" key="2">
    <source>
        <dbReference type="ARBA" id="ARBA00001997"/>
    </source>
</evidence>
<dbReference type="UniPathway" id="UPA00124"/>
<keyword evidence="9" id="KW-1185">Reference proteome</keyword>
<reference evidence="8 9" key="2">
    <citation type="submission" date="2020-05" db="EMBL/GenBank/DDBJ databases">
        <title>Draft genome sequence of Desulfovibrio sp. strainFSS-1.</title>
        <authorList>
            <person name="Shimoshige H."/>
            <person name="Kobayashi H."/>
            <person name="Maekawa T."/>
        </authorList>
    </citation>
    <scope>NUCLEOTIDE SEQUENCE [LARGE SCALE GENOMIC DNA]</scope>
    <source>
        <strain evidence="8 9">SIID29052-01</strain>
    </source>
</reference>
<dbReference type="AlphaFoldDB" id="A0A6V8LVS8"/>
<evidence type="ECO:0000256" key="4">
    <source>
        <dbReference type="ARBA" id="ARBA00019595"/>
    </source>
</evidence>
<evidence type="ECO:0000313" key="8">
    <source>
        <dbReference type="EMBL" id="GFK95030.1"/>
    </source>
</evidence>
<dbReference type="EC" id="5.1.3.13" evidence="3 7"/>
<dbReference type="GO" id="GO:0000271">
    <property type="term" value="P:polysaccharide biosynthetic process"/>
    <property type="evidence" value="ECO:0007669"/>
    <property type="project" value="TreeGrafter"/>
</dbReference>
<protein>
    <recommendedName>
        <fullName evidence="4 7">dTDP-4-dehydrorhamnose 3,5-epimerase</fullName>
        <ecNumber evidence="3 7">5.1.3.13</ecNumber>
    </recommendedName>
    <alternativeName>
        <fullName evidence="7">Thymidine diphospho-4-keto-rhamnose 3,5-epimerase</fullName>
    </alternativeName>
</protein>
<evidence type="ECO:0000256" key="6">
    <source>
        <dbReference type="PIRSR" id="PIRSR600888-3"/>
    </source>
</evidence>
<gene>
    <name evidence="8" type="primary">rmlC</name>
    <name evidence="8" type="ORF">NNJEOMEG_02878</name>
</gene>
<dbReference type="CDD" id="cd00438">
    <property type="entry name" value="cupin_RmlC"/>
    <property type="match status" value="1"/>
</dbReference>
<dbReference type="GO" id="GO:0019305">
    <property type="term" value="P:dTDP-rhamnose biosynthetic process"/>
    <property type="evidence" value="ECO:0007669"/>
    <property type="project" value="UniProtKB-UniRule"/>
</dbReference>
<dbReference type="Gene3D" id="2.60.120.10">
    <property type="entry name" value="Jelly Rolls"/>
    <property type="match status" value="1"/>
</dbReference>
<evidence type="ECO:0000256" key="5">
    <source>
        <dbReference type="PIRSR" id="PIRSR600888-1"/>
    </source>
</evidence>
<dbReference type="InterPro" id="IPR011051">
    <property type="entry name" value="RmlC_Cupin_sf"/>
</dbReference>
<organism evidence="8 9">
    <name type="scientific">Fundidesulfovibrio magnetotacticus</name>
    <dbReference type="NCBI Taxonomy" id="2730080"/>
    <lineage>
        <taxon>Bacteria</taxon>
        <taxon>Pseudomonadati</taxon>
        <taxon>Thermodesulfobacteriota</taxon>
        <taxon>Desulfovibrionia</taxon>
        <taxon>Desulfovibrionales</taxon>
        <taxon>Desulfovibrionaceae</taxon>
        <taxon>Fundidesulfovibrio</taxon>
    </lineage>
</organism>
<accession>A0A6V8LVS8</accession>
<dbReference type="NCBIfam" id="TIGR01221">
    <property type="entry name" value="rmlC"/>
    <property type="match status" value="1"/>
</dbReference>
<comment type="caution">
    <text evidence="8">The sequence shown here is derived from an EMBL/GenBank/DDBJ whole genome shotgun (WGS) entry which is preliminary data.</text>
</comment>
<sequence length="185" mass="20823">MGFQAAGMPGLWLYTPKVFKDDRGFFMESYNQAGFAAQGLETAFIQDNHALSRSKGVLRGLHFQNPPKAQTKLVRVTRGEVLDVVVDLRKGSPTFGQWKSFLLSESNFLQLYVPKGFAHGYLTRTTDVEFLYKVDELYAPEHDSGIAWNDPDLGIDWGWTEPVLSAKDAQLGRLRDLDSPFVFEG</sequence>
<dbReference type="PANTHER" id="PTHR21047">
    <property type="entry name" value="DTDP-6-DEOXY-D-GLUCOSE-3,5 EPIMERASE"/>
    <property type="match status" value="1"/>
</dbReference>
<reference evidence="8 9" key="1">
    <citation type="submission" date="2020-04" db="EMBL/GenBank/DDBJ databases">
        <authorList>
            <consortium name="Desulfovibrio sp. FSS-1 genome sequencing consortium"/>
            <person name="Shimoshige H."/>
            <person name="Kobayashi H."/>
            <person name="Maekawa T."/>
        </authorList>
    </citation>
    <scope>NUCLEOTIDE SEQUENCE [LARGE SCALE GENOMIC DNA]</scope>
    <source>
        <strain evidence="8 9">SIID29052-01</strain>
    </source>
</reference>
<feature type="active site" description="Proton acceptor" evidence="5">
    <location>
        <position position="62"/>
    </location>
</feature>
<dbReference type="InterPro" id="IPR014710">
    <property type="entry name" value="RmlC-like_jellyroll"/>
</dbReference>
<evidence type="ECO:0000256" key="1">
    <source>
        <dbReference type="ARBA" id="ARBA00001298"/>
    </source>
</evidence>
<comment type="similarity">
    <text evidence="7">Belongs to the dTDP-4-dehydrorhamnose 3,5-epimerase family.</text>
</comment>
<dbReference type="InterPro" id="IPR000888">
    <property type="entry name" value="RmlC-like"/>
</dbReference>
<dbReference type="GO" id="GO:0008830">
    <property type="term" value="F:dTDP-4-dehydrorhamnose 3,5-epimerase activity"/>
    <property type="evidence" value="ECO:0007669"/>
    <property type="project" value="UniProtKB-UniRule"/>
</dbReference>
<comment type="function">
    <text evidence="2 7">Catalyzes the epimerization of the C3' and C5'positions of dTDP-6-deoxy-D-xylo-4-hexulose, forming dTDP-6-deoxy-L-lyxo-4-hexulose.</text>
</comment>
<keyword evidence="7 8" id="KW-0413">Isomerase</keyword>
<dbReference type="GO" id="GO:0005829">
    <property type="term" value="C:cytosol"/>
    <property type="evidence" value="ECO:0007669"/>
    <property type="project" value="TreeGrafter"/>
</dbReference>
<proteinExistence type="inferred from homology"/>
<dbReference type="SUPFAM" id="SSF51182">
    <property type="entry name" value="RmlC-like cupins"/>
    <property type="match status" value="1"/>
</dbReference>
<dbReference type="PANTHER" id="PTHR21047:SF2">
    <property type="entry name" value="THYMIDINE DIPHOSPHO-4-KETO-RHAMNOSE 3,5-EPIMERASE"/>
    <property type="match status" value="1"/>
</dbReference>
<name>A0A6V8LVS8_9BACT</name>
<comment type="pathway">
    <text evidence="7">Carbohydrate biosynthesis; dTDP-L-rhamnose biosynthesis.</text>
</comment>
<dbReference type="Proteomes" id="UP000494245">
    <property type="component" value="Unassembled WGS sequence"/>
</dbReference>